<evidence type="ECO:0000313" key="3">
    <source>
        <dbReference type="Proteomes" id="UP001648503"/>
    </source>
</evidence>
<name>A0ABQ8EWQ7_9FUNG</name>
<comment type="caution">
    <text evidence="2">The sequence shown here is derived from an EMBL/GenBank/DDBJ whole genome shotgun (WGS) entry which is preliminary data.</text>
</comment>
<feature type="region of interest" description="Disordered" evidence="1">
    <location>
        <begin position="240"/>
        <end position="278"/>
    </location>
</feature>
<reference evidence="2 3" key="1">
    <citation type="submission" date="2021-02" db="EMBL/GenBank/DDBJ databases">
        <title>Variation within the Batrachochytrium salamandrivorans European outbreak.</title>
        <authorList>
            <person name="Kelly M."/>
            <person name="Pasmans F."/>
            <person name="Shea T.P."/>
            <person name="Munoz J.F."/>
            <person name="Carranza S."/>
            <person name="Cuomo C.A."/>
            <person name="Martel A."/>
        </authorList>
    </citation>
    <scope>NUCLEOTIDE SEQUENCE [LARGE SCALE GENOMIC DNA]</scope>
    <source>
        <strain evidence="2 3">AMFP18/2</strain>
    </source>
</reference>
<feature type="region of interest" description="Disordered" evidence="1">
    <location>
        <begin position="313"/>
        <end position="335"/>
    </location>
</feature>
<sequence>MGCGASKLPADATVRTTIAEEPSAKVVEAASNSTSTTAGILKKTVVTPYPESNNTAVVSGTPDVHSTPLLLSSRVHASPVTTADTVPLSRPVIPSIPSDTIKAVTISAAVAFEIPLDELDKAPRKPLKNPEESSQVSTKLFLPKLHLSSRDLQGKLADTEARWKVRDGLDRLLGVDLDQECDTRRRRRGDMPQLVNRKEADPEALKRRMREREIAATLNRQREIEKLQAKLARQEQHIRRVQERKKAMGSGSNEELRLSWGGEKGLGAVNDGSDQDLSTAKSMSDQAAVFGGDSRSGSNLSCTTSGKLAYGVSTTRSGSGRSTMTDTTDVGEDSSLNQPSVVALMKNSKDISNPLDGNDGSQLIMPL</sequence>
<organism evidence="2 3">
    <name type="scientific">Batrachochytrium salamandrivorans</name>
    <dbReference type="NCBI Taxonomy" id="1357716"/>
    <lineage>
        <taxon>Eukaryota</taxon>
        <taxon>Fungi</taxon>
        <taxon>Fungi incertae sedis</taxon>
        <taxon>Chytridiomycota</taxon>
        <taxon>Chytridiomycota incertae sedis</taxon>
        <taxon>Chytridiomycetes</taxon>
        <taxon>Rhizophydiales</taxon>
        <taxon>Rhizophydiales incertae sedis</taxon>
        <taxon>Batrachochytrium</taxon>
    </lineage>
</organism>
<evidence type="ECO:0000256" key="1">
    <source>
        <dbReference type="SAM" id="MobiDB-lite"/>
    </source>
</evidence>
<feature type="compositionally biased region" description="Low complexity" evidence="1">
    <location>
        <begin position="313"/>
        <end position="328"/>
    </location>
</feature>
<accession>A0ABQ8EWQ7</accession>
<gene>
    <name evidence="2" type="ORF">BASA50_011119</name>
</gene>
<dbReference type="Proteomes" id="UP001648503">
    <property type="component" value="Unassembled WGS sequence"/>
</dbReference>
<evidence type="ECO:0000313" key="2">
    <source>
        <dbReference type="EMBL" id="KAH6587818.1"/>
    </source>
</evidence>
<dbReference type="EMBL" id="JAFCIX010000551">
    <property type="protein sequence ID" value="KAH6587818.1"/>
    <property type="molecule type" value="Genomic_DNA"/>
</dbReference>
<protein>
    <submittedName>
        <fullName evidence="2">Uncharacterized protein</fullName>
    </submittedName>
</protein>
<proteinExistence type="predicted"/>
<keyword evidence="3" id="KW-1185">Reference proteome</keyword>